<dbReference type="Proteomes" id="UP000632849">
    <property type="component" value="Unassembled WGS sequence"/>
</dbReference>
<dbReference type="AlphaFoldDB" id="A0A919BXP7"/>
<evidence type="ECO:0000313" key="2">
    <source>
        <dbReference type="Proteomes" id="UP000632849"/>
    </source>
</evidence>
<gene>
    <name evidence="1" type="ORF">GCM10017667_68010</name>
</gene>
<dbReference type="EMBL" id="BNBE01000003">
    <property type="protein sequence ID" value="GHG22504.1"/>
    <property type="molecule type" value="Genomic_DNA"/>
</dbReference>
<proteinExistence type="predicted"/>
<reference evidence="1" key="1">
    <citation type="journal article" date="2014" name="Int. J. Syst. Evol. Microbiol.">
        <title>Complete genome sequence of Corynebacterium casei LMG S-19264T (=DSM 44701T), isolated from a smear-ripened cheese.</title>
        <authorList>
            <consortium name="US DOE Joint Genome Institute (JGI-PGF)"/>
            <person name="Walter F."/>
            <person name="Albersmeier A."/>
            <person name="Kalinowski J."/>
            <person name="Ruckert C."/>
        </authorList>
    </citation>
    <scope>NUCLEOTIDE SEQUENCE</scope>
    <source>
        <strain evidence="1">JCM 4122</strain>
    </source>
</reference>
<organism evidence="1 2">
    <name type="scientific">Streptomyces filamentosus</name>
    <name type="common">Streptomyces roseosporus</name>
    <dbReference type="NCBI Taxonomy" id="67294"/>
    <lineage>
        <taxon>Bacteria</taxon>
        <taxon>Bacillati</taxon>
        <taxon>Actinomycetota</taxon>
        <taxon>Actinomycetes</taxon>
        <taxon>Kitasatosporales</taxon>
        <taxon>Streptomycetaceae</taxon>
        <taxon>Streptomyces</taxon>
    </lineage>
</organism>
<comment type="caution">
    <text evidence="1">The sequence shown here is derived from an EMBL/GenBank/DDBJ whole genome shotgun (WGS) entry which is preliminary data.</text>
</comment>
<sequence length="345" mass="37913">MSDQPRLAEAGDDAVALRETSRNYLQMVAQSCGEKCDALWAWNEFGLWIPPEDPSAAFEEVQWIFGDCSPEDPATVEILWKSWDEATPAWYRMHIMETYADRPRPALRGTWANPATGLVELADVVAVRPSIEGLPLSCTQTASPTFRPSPLRPAADPEDLLPEVTMTQAEAELMISLYLHLESHRLGPLWTTIDAQAAATRDRLLDIINTAGAAGSRTDINITVAVRDTSVSQCPHHVFDPAPAYTGVDETRTVGLHEVAHAHKDGTVGLEEHGHGHLRAVLTCVALYGGSVHLATVPLDGSAVPVATESLYRVHYDWRCELVEDAEQRQIRNLNDMIAPRDGGR</sequence>
<keyword evidence="2" id="KW-1185">Reference proteome</keyword>
<protein>
    <submittedName>
        <fullName evidence="1">Uncharacterized protein</fullName>
    </submittedName>
</protein>
<accession>A0A919BXP7</accession>
<reference evidence="1" key="2">
    <citation type="submission" date="2020-09" db="EMBL/GenBank/DDBJ databases">
        <authorList>
            <person name="Sun Q."/>
            <person name="Ohkuma M."/>
        </authorList>
    </citation>
    <scope>NUCLEOTIDE SEQUENCE</scope>
    <source>
        <strain evidence="1">JCM 4122</strain>
    </source>
</reference>
<evidence type="ECO:0000313" key="1">
    <source>
        <dbReference type="EMBL" id="GHG22504.1"/>
    </source>
</evidence>
<name>A0A919BXP7_STRFL</name>
<dbReference type="RefSeq" id="WP_190044154.1">
    <property type="nucleotide sequence ID" value="NZ_BNBE01000003.1"/>
</dbReference>